<protein>
    <submittedName>
        <fullName evidence="2">Uncharacterized protein</fullName>
    </submittedName>
</protein>
<sequence>MSRSTGGCLRHLLDYVSYRIKRSRIGARRWRQRETVPPRRPDDKTPTEENTNKALLNVQRFNYCNGCEFQPPSHGLILSQPRVRCVSQTLIADTTNTCRDESSPGHGTSIFTCCPARNTRRTRKTVGLSISGLSLLLTLC</sequence>
<feature type="region of interest" description="Disordered" evidence="1">
    <location>
        <begin position="27"/>
        <end position="51"/>
    </location>
</feature>
<evidence type="ECO:0000313" key="3">
    <source>
        <dbReference type="Proteomes" id="UP000054018"/>
    </source>
</evidence>
<gene>
    <name evidence="2" type="ORF">PISMIDRAFT_515874</name>
</gene>
<organism evidence="2 3">
    <name type="scientific">Pisolithus microcarpus 441</name>
    <dbReference type="NCBI Taxonomy" id="765257"/>
    <lineage>
        <taxon>Eukaryota</taxon>
        <taxon>Fungi</taxon>
        <taxon>Dikarya</taxon>
        <taxon>Basidiomycota</taxon>
        <taxon>Agaricomycotina</taxon>
        <taxon>Agaricomycetes</taxon>
        <taxon>Agaricomycetidae</taxon>
        <taxon>Boletales</taxon>
        <taxon>Sclerodermatineae</taxon>
        <taxon>Pisolithaceae</taxon>
        <taxon>Pisolithus</taxon>
    </lineage>
</organism>
<dbReference type="Proteomes" id="UP000054018">
    <property type="component" value="Unassembled WGS sequence"/>
</dbReference>
<accession>A0A0D0AAQ8</accession>
<keyword evidence="3" id="KW-1185">Reference proteome</keyword>
<reference evidence="2 3" key="1">
    <citation type="submission" date="2014-04" db="EMBL/GenBank/DDBJ databases">
        <authorList>
            <consortium name="DOE Joint Genome Institute"/>
            <person name="Kuo A."/>
            <person name="Kohler A."/>
            <person name="Costa M.D."/>
            <person name="Nagy L.G."/>
            <person name="Floudas D."/>
            <person name="Copeland A."/>
            <person name="Barry K.W."/>
            <person name="Cichocki N."/>
            <person name="Veneault-Fourrey C."/>
            <person name="LaButti K."/>
            <person name="Lindquist E.A."/>
            <person name="Lipzen A."/>
            <person name="Lundell T."/>
            <person name="Morin E."/>
            <person name="Murat C."/>
            <person name="Sun H."/>
            <person name="Tunlid A."/>
            <person name="Henrissat B."/>
            <person name="Grigoriev I.V."/>
            <person name="Hibbett D.S."/>
            <person name="Martin F."/>
            <person name="Nordberg H.P."/>
            <person name="Cantor M.N."/>
            <person name="Hua S.X."/>
        </authorList>
    </citation>
    <scope>NUCLEOTIDE SEQUENCE [LARGE SCALE GENOMIC DNA]</scope>
    <source>
        <strain evidence="2 3">441</strain>
    </source>
</reference>
<name>A0A0D0AAQ8_9AGAM</name>
<dbReference type="EMBL" id="KN833690">
    <property type="protein sequence ID" value="KIK29033.1"/>
    <property type="molecule type" value="Genomic_DNA"/>
</dbReference>
<feature type="compositionally biased region" description="Basic and acidic residues" evidence="1">
    <location>
        <begin position="32"/>
        <end position="51"/>
    </location>
</feature>
<evidence type="ECO:0000313" key="2">
    <source>
        <dbReference type="EMBL" id="KIK29033.1"/>
    </source>
</evidence>
<reference evidence="3" key="2">
    <citation type="submission" date="2015-01" db="EMBL/GenBank/DDBJ databases">
        <title>Evolutionary Origins and Diversification of the Mycorrhizal Mutualists.</title>
        <authorList>
            <consortium name="DOE Joint Genome Institute"/>
            <consortium name="Mycorrhizal Genomics Consortium"/>
            <person name="Kohler A."/>
            <person name="Kuo A."/>
            <person name="Nagy L.G."/>
            <person name="Floudas D."/>
            <person name="Copeland A."/>
            <person name="Barry K.W."/>
            <person name="Cichocki N."/>
            <person name="Veneault-Fourrey C."/>
            <person name="LaButti K."/>
            <person name="Lindquist E.A."/>
            <person name="Lipzen A."/>
            <person name="Lundell T."/>
            <person name="Morin E."/>
            <person name="Murat C."/>
            <person name="Riley R."/>
            <person name="Ohm R."/>
            <person name="Sun H."/>
            <person name="Tunlid A."/>
            <person name="Henrissat B."/>
            <person name="Grigoriev I.V."/>
            <person name="Hibbett D.S."/>
            <person name="Martin F."/>
        </authorList>
    </citation>
    <scope>NUCLEOTIDE SEQUENCE [LARGE SCALE GENOMIC DNA]</scope>
    <source>
        <strain evidence="3">441</strain>
    </source>
</reference>
<dbReference type="HOGENOM" id="CLU_1835930_0_0_1"/>
<proteinExistence type="predicted"/>
<evidence type="ECO:0000256" key="1">
    <source>
        <dbReference type="SAM" id="MobiDB-lite"/>
    </source>
</evidence>
<dbReference type="AlphaFoldDB" id="A0A0D0AAQ8"/>